<dbReference type="Proteomes" id="UP000463224">
    <property type="component" value="Unassembled WGS sequence"/>
</dbReference>
<gene>
    <name evidence="7" type="ORF">GN330_10405</name>
</gene>
<keyword evidence="1" id="KW-0678">Repressor</keyword>
<evidence type="ECO:0000259" key="6">
    <source>
        <dbReference type="PROSITE" id="PS01124"/>
    </source>
</evidence>
<keyword evidence="4" id="KW-0010">Activator</keyword>
<organism evidence="7 8">
    <name type="scientific">Nitratireductor arenosus</name>
    <dbReference type="NCBI Taxonomy" id="2682096"/>
    <lineage>
        <taxon>Bacteria</taxon>
        <taxon>Pseudomonadati</taxon>
        <taxon>Pseudomonadota</taxon>
        <taxon>Alphaproteobacteria</taxon>
        <taxon>Hyphomicrobiales</taxon>
        <taxon>Phyllobacteriaceae</taxon>
        <taxon>Nitratireductor</taxon>
    </lineage>
</organism>
<dbReference type="FunFam" id="1.10.10.60:FF:000132">
    <property type="entry name" value="AraC family transcriptional regulator"/>
    <property type="match status" value="1"/>
</dbReference>
<dbReference type="Gene3D" id="2.60.120.10">
    <property type="entry name" value="Jelly Rolls"/>
    <property type="match status" value="1"/>
</dbReference>
<dbReference type="SUPFAM" id="SSF46689">
    <property type="entry name" value="Homeodomain-like"/>
    <property type="match status" value="1"/>
</dbReference>
<dbReference type="InterPro" id="IPR009057">
    <property type="entry name" value="Homeodomain-like_sf"/>
</dbReference>
<dbReference type="InterPro" id="IPR014710">
    <property type="entry name" value="RmlC-like_jellyroll"/>
</dbReference>
<accession>A0A844QCB0</accession>
<dbReference type="GO" id="GO:0003700">
    <property type="term" value="F:DNA-binding transcription factor activity"/>
    <property type="evidence" value="ECO:0007669"/>
    <property type="project" value="InterPro"/>
</dbReference>
<dbReference type="GO" id="GO:0043565">
    <property type="term" value="F:sequence-specific DNA binding"/>
    <property type="evidence" value="ECO:0007669"/>
    <property type="project" value="InterPro"/>
</dbReference>
<dbReference type="SMART" id="SM00342">
    <property type="entry name" value="HTH_ARAC"/>
    <property type="match status" value="1"/>
</dbReference>
<dbReference type="Pfam" id="PF12833">
    <property type="entry name" value="HTH_18"/>
    <property type="match status" value="1"/>
</dbReference>
<dbReference type="InterPro" id="IPR018060">
    <property type="entry name" value="HTH_AraC"/>
</dbReference>
<dbReference type="RefSeq" id="WP_156712591.1">
    <property type="nucleotide sequence ID" value="NZ_WPHG01000002.1"/>
</dbReference>
<evidence type="ECO:0000256" key="4">
    <source>
        <dbReference type="ARBA" id="ARBA00023159"/>
    </source>
</evidence>
<keyword evidence="3" id="KW-0238">DNA-binding</keyword>
<evidence type="ECO:0000256" key="3">
    <source>
        <dbReference type="ARBA" id="ARBA00023125"/>
    </source>
</evidence>
<dbReference type="AlphaFoldDB" id="A0A844QCB0"/>
<dbReference type="InterPro" id="IPR011051">
    <property type="entry name" value="RmlC_Cupin_sf"/>
</dbReference>
<dbReference type="PANTHER" id="PTHR11019">
    <property type="entry name" value="HTH-TYPE TRANSCRIPTIONAL REGULATOR NIMR"/>
    <property type="match status" value="1"/>
</dbReference>
<dbReference type="PANTHER" id="PTHR11019:SF159">
    <property type="entry name" value="TRANSCRIPTIONAL REGULATOR-RELATED"/>
    <property type="match status" value="1"/>
</dbReference>
<dbReference type="InterPro" id="IPR003313">
    <property type="entry name" value="AraC-bd"/>
</dbReference>
<name>A0A844QCB0_9HYPH</name>
<dbReference type="PRINTS" id="PR00032">
    <property type="entry name" value="HTHARAC"/>
</dbReference>
<evidence type="ECO:0000256" key="1">
    <source>
        <dbReference type="ARBA" id="ARBA00022491"/>
    </source>
</evidence>
<feature type="domain" description="HTH araC/xylS-type" evidence="6">
    <location>
        <begin position="172"/>
        <end position="272"/>
    </location>
</feature>
<reference evidence="7 8" key="1">
    <citation type="submission" date="2019-12" db="EMBL/GenBank/DDBJ databases">
        <title>Nitratireductor arenosus sp. nov., Isolated from sea sand, Jeju island, South Korea.</title>
        <authorList>
            <person name="Kim W."/>
        </authorList>
    </citation>
    <scope>NUCLEOTIDE SEQUENCE [LARGE SCALE GENOMIC DNA]</scope>
    <source>
        <strain evidence="7 8">CAU 1489</strain>
    </source>
</reference>
<protein>
    <submittedName>
        <fullName evidence="7">Helix-turn-helix domain-containing protein</fullName>
    </submittedName>
</protein>
<proteinExistence type="predicted"/>
<evidence type="ECO:0000256" key="2">
    <source>
        <dbReference type="ARBA" id="ARBA00023015"/>
    </source>
</evidence>
<dbReference type="SUPFAM" id="SSF51182">
    <property type="entry name" value="RmlC-like cupins"/>
    <property type="match status" value="1"/>
</dbReference>
<sequence length="280" mass="30428">MRDAAIRAIHETHALNRRDDDRRDFIERAGGAVVALASAYPDGHHVAAHRHGRSQLLHVRSGIVLATTDVGRWMVPGGQALWIPAGTIHAVDMMGGVRMQSAYVRPAAIAGPPASLRVVAMTGLMRSLMAEAVAIGETKSVDGRDALLLGLILHEMPRLEELPLGLPFPSDPRFVALCRRYLDAPTPAVTIDGWARETGMSRRTFTRRFQRETGLSLSVWRQQASLFAALPRLSEGEAVTSVALDLGYESVAAFTTMFKRMLGTSPRDYLSANAPAAGRE</sequence>
<evidence type="ECO:0000313" key="7">
    <source>
        <dbReference type="EMBL" id="MVA97656.1"/>
    </source>
</evidence>
<dbReference type="Gene3D" id="1.10.10.60">
    <property type="entry name" value="Homeodomain-like"/>
    <property type="match status" value="2"/>
</dbReference>
<dbReference type="Pfam" id="PF02311">
    <property type="entry name" value="AraC_binding"/>
    <property type="match status" value="1"/>
</dbReference>
<comment type="caution">
    <text evidence="7">The sequence shown here is derived from an EMBL/GenBank/DDBJ whole genome shotgun (WGS) entry which is preliminary data.</text>
</comment>
<evidence type="ECO:0000256" key="5">
    <source>
        <dbReference type="ARBA" id="ARBA00023163"/>
    </source>
</evidence>
<dbReference type="InterPro" id="IPR020449">
    <property type="entry name" value="Tscrpt_reg_AraC-type_HTH"/>
</dbReference>
<dbReference type="PROSITE" id="PS01124">
    <property type="entry name" value="HTH_ARAC_FAMILY_2"/>
    <property type="match status" value="1"/>
</dbReference>
<keyword evidence="5" id="KW-0804">Transcription</keyword>
<keyword evidence="8" id="KW-1185">Reference proteome</keyword>
<dbReference type="CDD" id="cd06124">
    <property type="entry name" value="cupin_NimR-like_N"/>
    <property type="match status" value="1"/>
</dbReference>
<keyword evidence="2" id="KW-0805">Transcription regulation</keyword>
<evidence type="ECO:0000313" key="8">
    <source>
        <dbReference type="Proteomes" id="UP000463224"/>
    </source>
</evidence>
<dbReference type="EMBL" id="WPHG01000002">
    <property type="protein sequence ID" value="MVA97656.1"/>
    <property type="molecule type" value="Genomic_DNA"/>
</dbReference>